<keyword evidence="6 10" id="KW-0812">Transmembrane</keyword>
<dbReference type="CDD" id="cd00082">
    <property type="entry name" value="HisKA"/>
    <property type="match status" value="1"/>
</dbReference>
<dbReference type="InterPro" id="IPR003660">
    <property type="entry name" value="HAMP_dom"/>
</dbReference>
<evidence type="ECO:0000256" key="8">
    <source>
        <dbReference type="ARBA" id="ARBA00022989"/>
    </source>
</evidence>
<dbReference type="PANTHER" id="PTHR43304">
    <property type="entry name" value="PHYTOCHROME-LIKE PROTEIN CPH1"/>
    <property type="match status" value="1"/>
</dbReference>
<feature type="transmembrane region" description="Helical" evidence="10">
    <location>
        <begin position="14"/>
        <end position="34"/>
    </location>
</feature>
<evidence type="ECO:0000256" key="3">
    <source>
        <dbReference type="ARBA" id="ARBA00012438"/>
    </source>
</evidence>
<keyword evidence="7" id="KW-0418">Kinase</keyword>
<sequence>MRADRTLHGTLGRAFLAAGTVLLVVLGLAAYVVVRVGSLQDDVTVELYDAITEVSTVSQQLDGTVDLLDAFAESGDTGTSLVLATGVLAQDGAPLPAGKVVVDGHDDPDLRSLHDDAESAVTTWLDDSVEPRVDAVPPGGTTEPVPSARADEEFTAAVEATDAYADELDALRTQELAALERWMSALYGLVVLLVLTVVAASWWLWRTVERRFSGPVAALAADVRRAGTGDHEGAIEVVGSGEVADLARDVEALRSELVHQAAQIQRSSREVERSHALLTRQTAELERSNRDLEQFAYVASHDLQEPLRKVASFTQLLKKRYGGQLDDRADQYIEFAVDGAKRMQRLIQDLLGFSRVGRSGGAREDVDLEVALAAALEVLDDRVRECGAVVTHDPLPVVHGERALLEQLLVNVVGNAVKFRSPDRAPRVHLAVVSGDTHWELVCTDNGIGIDPQYAERVFVIFQRLHAKEVYGGTGIGLAMCKRIVEYHGGRIWIDGVEGGGTAVHWTLAHRYVTAAEEWGREPGDVG</sequence>
<name>A0A2M9CCH9_9CELL</name>
<dbReference type="RefSeq" id="WP_239073251.1">
    <property type="nucleotide sequence ID" value="NZ_BOOX01000008.1"/>
</dbReference>
<evidence type="ECO:0000256" key="1">
    <source>
        <dbReference type="ARBA" id="ARBA00000085"/>
    </source>
</evidence>
<evidence type="ECO:0000256" key="4">
    <source>
        <dbReference type="ARBA" id="ARBA00022553"/>
    </source>
</evidence>
<gene>
    <name evidence="13" type="ORF">CLV28_2873</name>
</gene>
<dbReference type="GO" id="GO:0005886">
    <property type="term" value="C:plasma membrane"/>
    <property type="evidence" value="ECO:0007669"/>
    <property type="project" value="UniProtKB-SubCell"/>
</dbReference>
<evidence type="ECO:0000259" key="11">
    <source>
        <dbReference type="PROSITE" id="PS50109"/>
    </source>
</evidence>
<evidence type="ECO:0000256" key="7">
    <source>
        <dbReference type="ARBA" id="ARBA00022777"/>
    </source>
</evidence>
<keyword evidence="9" id="KW-0902">Two-component regulatory system</keyword>
<dbReference type="PROSITE" id="PS50885">
    <property type="entry name" value="HAMP"/>
    <property type="match status" value="1"/>
</dbReference>
<dbReference type="PRINTS" id="PR00344">
    <property type="entry name" value="BCTRLSENSOR"/>
</dbReference>
<feature type="domain" description="Histidine kinase" evidence="11">
    <location>
        <begin position="298"/>
        <end position="512"/>
    </location>
</feature>
<dbReference type="SMART" id="SM00387">
    <property type="entry name" value="HATPase_c"/>
    <property type="match status" value="1"/>
</dbReference>
<comment type="caution">
    <text evidence="13">The sequence shown here is derived from an EMBL/GenBank/DDBJ whole genome shotgun (WGS) entry which is preliminary data.</text>
</comment>
<evidence type="ECO:0000259" key="12">
    <source>
        <dbReference type="PROSITE" id="PS50885"/>
    </source>
</evidence>
<dbReference type="Gene3D" id="6.10.340.10">
    <property type="match status" value="1"/>
</dbReference>
<comment type="catalytic activity">
    <reaction evidence="1">
        <text>ATP + protein L-histidine = ADP + protein N-phospho-L-histidine.</text>
        <dbReference type="EC" id="2.7.13.3"/>
    </reaction>
</comment>
<dbReference type="EMBL" id="PGFE01000006">
    <property type="protein sequence ID" value="PJJ69064.1"/>
    <property type="molecule type" value="Genomic_DNA"/>
</dbReference>
<dbReference type="Proteomes" id="UP000231693">
    <property type="component" value="Unassembled WGS sequence"/>
</dbReference>
<keyword evidence="8 10" id="KW-1133">Transmembrane helix</keyword>
<reference evidence="13 14" key="1">
    <citation type="submission" date="2017-11" db="EMBL/GenBank/DDBJ databases">
        <title>Genomic Encyclopedia of Archaeal and Bacterial Type Strains, Phase II (KMG-II): From Individual Species to Whole Genera.</title>
        <authorList>
            <person name="Goeker M."/>
        </authorList>
    </citation>
    <scope>NUCLEOTIDE SEQUENCE [LARGE SCALE GENOMIC DNA]</scope>
    <source>
        <strain evidence="13 14">DSM 25478</strain>
    </source>
</reference>
<feature type="domain" description="HAMP" evidence="12">
    <location>
        <begin position="210"/>
        <end position="262"/>
    </location>
</feature>
<dbReference type="SUPFAM" id="SSF55874">
    <property type="entry name" value="ATPase domain of HSP90 chaperone/DNA topoisomerase II/histidine kinase"/>
    <property type="match status" value="1"/>
</dbReference>
<evidence type="ECO:0000313" key="14">
    <source>
        <dbReference type="Proteomes" id="UP000231693"/>
    </source>
</evidence>
<dbReference type="InterPro" id="IPR004358">
    <property type="entry name" value="Sig_transdc_His_kin-like_C"/>
</dbReference>
<keyword evidence="10" id="KW-0472">Membrane</keyword>
<keyword evidence="5" id="KW-0808">Transferase</keyword>
<dbReference type="AlphaFoldDB" id="A0A2M9CCH9"/>
<dbReference type="Pfam" id="PF02518">
    <property type="entry name" value="HATPase_c"/>
    <property type="match status" value="1"/>
</dbReference>
<comment type="subcellular location">
    <subcellularLocation>
        <location evidence="2">Cell membrane</location>
    </subcellularLocation>
</comment>
<keyword evidence="4" id="KW-0597">Phosphoprotein</keyword>
<organism evidence="13 14">
    <name type="scientific">Sediminihabitans luteus</name>
    <dbReference type="NCBI Taxonomy" id="1138585"/>
    <lineage>
        <taxon>Bacteria</taxon>
        <taxon>Bacillati</taxon>
        <taxon>Actinomycetota</taxon>
        <taxon>Actinomycetes</taxon>
        <taxon>Micrococcales</taxon>
        <taxon>Cellulomonadaceae</taxon>
        <taxon>Sediminihabitans</taxon>
    </lineage>
</organism>
<dbReference type="InterPro" id="IPR003661">
    <property type="entry name" value="HisK_dim/P_dom"/>
</dbReference>
<dbReference type="SMART" id="SM00388">
    <property type="entry name" value="HisKA"/>
    <property type="match status" value="1"/>
</dbReference>
<protein>
    <recommendedName>
        <fullName evidence="3">histidine kinase</fullName>
        <ecNumber evidence="3">2.7.13.3</ecNumber>
    </recommendedName>
</protein>
<feature type="transmembrane region" description="Helical" evidence="10">
    <location>
        <begin position="185"/>
        <end position="205"/>
    </location>
</feature>
<dbReference type="InterPro" id="IPR052162">
    <property type="entry name" value="Sensor_kinase/Photoreceptor"/>
</dbReference>
<dbReference type="PANTHER" id="PTHR43304:SF1">
    <property type="entry name" value="PAC DOMAIN-CONTAINING PROTEIN"/>
    <property type="match status" value="1"/>
</dbReference>
<evidence type="ECO:0000256" key="6">
    <source>
        <dbReference type="ARBA" id="ARBA00022692"/>
    </source>
</evidence>
<dbReference type="Pfam" id="PF00512">
    <property type="entry name" value="HisKA"/>
    <property type="match status" value="1"/>
</dbReference>
<dbReference type="Gene3D" id="1.10.287.130">
    <property type="match status" value="1"/>
</dbReference>
<evidence type="ECO:0000256" key="10">
    <source>
        <dbReference type="SAM" id="Phobius"/>
    </source>
</evidence>
<dbReference type="SUPFAM" id="SSF47384">
    <property type="entry name" value="Homodimeric domain of signal transducing histidine kinase"/>
    <property type="match status" value="1"/>
</dbReference>
<accession>A0A2M9CCH9</accession>
<dbReference type="InterPro" id="IPR036097">
    <property type="entry name" value="HisK_dim/P_sf"/>
</dbReference>
<dbReference type="EC" id="2.7.13.3" evidence="3"/>
<dbReference type="PROSITE" id="PS50109">
    <property type="entry name" value="HIS_KIN"/>
    <property type="match status" value="1"/>
</dbReference>
<dbReference type="InterPro" id="IPR036890">
    <property type="entry name" value="HATPase_C_sf"/>
</dbReference>
<evidence type="ECO:0000256" key="9">
    <source>
        <dbReference type="ARBA" id="ARBA00023012"/>
    </source>
</evidence>
<evidence type="ECO:0000256" key="2">
    <source>
        <dbReference type="ARBA" id="ARBA00004236"/>
    </source>
</evidence>
<dbReference type="InterPro" id="IPR003594">
    <property type="entry name" value="HATPase_dom"/>
</dbReference>
<dbReference type="Gene3D" id="3.30.565.10">
    <property type="entry name" value="Histidine kinase-like ATPase, C-terminal domain"/>
    <property type="match status" value="1"/>
</dbReference>
<evidence type="ECO:0000313" key="13">
    <source>
        <dbReference type="EMBL" id="PJJ69064.1"/>
    </source>
</evidence>
<proteinExistence type="predicted"/>
<keyword evidence="14" id="KW-1185">Reference proteome</keyword>
<evidence type="ECO:0000256" key="5">
    <source>
        <dbReference type="ARBA" id="ARBA00022679"/>
    </source>
</evidence>
<dbReference type="InterPro" id="IPR005467">
    <property type="entry name" value="His_kinase_dom"/>
</dbReference>
<dbReference type="GO" id="GO:0000155">
    <property type="term" value="F:phosphorelay sensor kinase activity"/>
    <property type="evidence" value="ECO:0007669"/>
    <property type="project" value="InterPro"/>
</dbReference>